<keyword evidence="1" id="KW-0812">Transmembrane</keyword>
<reference evidence="2" key="2">
    <citation type="submission" date="2020-09" db="EMBL/GenBank/DDBJ databases">
        <authorList>
            <person name="Sun Q."/>
            <person name="Zhou Y."/>
        </authorList>
    </citation>
    <scope>NUCLEOTIDE SEQUENCE</scope>
    <source>
        <strain evidence="2">CGMCC 4.7201</strain>
    </source>
</reference>
<keyword evidence="3" id="KW-1185">Reference proteome</keyword>
<reference evidence="2" key="1">
    <citation type="journal article" date="2014" name="Int. J. Syst. Evol. Microbiol.">
        <title>Complete genome sequence of Corynebacterium casei LMG S-19264T (=DSM 44701T), isolated from a smear-ripened cheese.</title>
        <authorList>
            <consortium name="US DOE Joint Genome Institute (JGI-PGF)"/>
            <person name="Walter F."/>
            <person name="Albersmeier A."/>
            <person name="Kalinowski J."/>
            <person name="Ruckert C."/>
        </authorList>
    </citation>
    <scope>NUCLEOTIDE SEQUENCE</scope>
    <source>
        <strain evidence="2">CGMCC 4.7201</strain>
    </source>
</reference>
<protein>
    <submittedName>
        <fullName evidence="2">Uncharacterized protein</fullName>
    </submittedName>
</protein>
<keyword evidence="1" id="KW-1133">Transmembrane helix</keyword>
<comment type="caution">
    <text evidence="2">The sequence shown here is derived from an EMBL/GenBank/DDBJ whole genome shotgun (WGS) entry which is preliminary data.</text>
</comment>
<feature type="transmembrane region" description="Helical" evidence="1">
    <location>
        <begin position="110"/>
        <end position="129"/>
    </location>
</feature>
<organism evidence="2 3">
    <name type="scientific">Wenjunlia tyrosinilytica</name>
    <dbReference type="NCBI Taxonomy" id="1544741"/>
    <lineage>
        <taxon>Bacteria</taxon>
        <taxon>Bacillati</taxon>
        <taxon>Actinomycetota</taxon>
        <taxon>Actinomycetes</taxon>
        <taxon>Kitasatosporales</taxon>
        <taxon>Streptomycetaceae</taxon>
        <taxon>Wenjunlia</taxon>
    </lineage>
</organism>
<dbReference type="AlphaFoldDB" id="A0A917ZIK4"/>
<name>A0A917ZIK4_9ACTN</name>
<proteinExistence type="predicted"/>
<gene>
    <name evidence="2" type="ORF">GCM10012280_09150</name>
</gene>
<accession>A0A917ZIK4</accession>
<feature type="transmembrane region" description="Helical" evidence="1">
    <location>
        <begin position="173"/>
        <end position="192"/>
    </location>
</feature>
<sequence>MTTFDLSPGAQVPLTGLSHQTAATQALASAAYRDDPVSLLTDLDPKTNQQTGKFSMFSPNLGEAFSRAVQERMLGGARGQVVQSFGADPAAVVQHCLAASKIRRTRDARLTAVMAVFGLFFLPGTLLWLGAFQLRRTLRSLSKSRTSGLGSVVLFVAGLFSVLLFFRPPFSGFAQLYMRVVMLAPIVGWFFAQRICRRTAEELRQHWSDVLDGAGGPSVPEAVPTGPHDSKAETMRRELEKLMAEQNSNVIFYQGREGILGMGSRWGSWHMAEELVGHDGAEINPFRSWDVIRSIHDRLRELERGPLHTGGFPKASIRHWVVVPLSEGAGAIERPTGTETEGYSVRDFEVQRICNEQQFGSGNRHYLGVQFVLWEGQLVLTLMCTVTVLHKTLRVEVTGHTLGPVAPMLSGKPEPRVREVAKSIRFWETKTVVDSVVSTEEVVRLTVRAPFTWMPPTLLDWLGGKLTLPEPFGLRHSWVEKPWANRFMADDAVRAVTPVLRVVHAATIRVLEENGVDTEKFSARSLVLSGVVQGAEPKKADVYDA</sequence>
<feature type="transmembrane region" description="Helical" evidence="1">
    <location>
        <begin position="149"/>
        <end position="166"/>
    </location>
</feature>
<evidence type="ECO:0000313" key="3">
    <source>
        <dbReference type="Proteomes" id="UP000641932"/>
    </source>
</evidence>
<dbReference type="Proteomes" id="UP000641932">
    <property type="component" value="Unassembled WGS sequence"/>
</dbReference>
<evidence type="ECO:0000256" key="1">
    <source>
        <dbReference type="SAM" id="Phobius"/>
    </source>
</evidence>
<dbReference type="EMBL" id="BMMS01000003">
    <property type="protein sequence ID" value="GGO82472.1"/>
    <property type="molecule type" value="Genomic_DNA"/>
</dbReference>
<evidence type="ECO:0000313" key="2">
    <source>
        <dbReference type="EMBL" id="GGO82472.1"/>
    </source>
</evidence>
<dbReference type="RefSeq" id="WP_189130204.1">
    <property type="nucleotide sequence ID" value="NZ_BMMS01000003.1"/>
</dbReference>
<keyword evidence="1" id="KW-0472">Membrane</keyword>